<dbReference type="EMBL" id="JAPKMY010000005">
    <property type="protein sequence ID" value="MCX5468377.1"/>
    <property type="molecule type" value="Genomic_DNA"/>
</dbReference>
<feature type="transmembrane region" description="Helical" evidence="2">
    <location>
        <begin position="21"/>
        <end position="39"/>
    </location>
</feature>
<evidence type="ECO:0000313" key="3">
    <source>
        <dbReference type="EMBL" id="MCX5468377.1"/>
    </source>
</evidence>
<evidence type="ECO:0000256" key="2">
    <source>
        <dbReference type="SAM" id="Phobius"/>
    </source>
</evidence>
<dbReference type="Proteomes" id="UP001146019">
    <property type="component" value="Unassembled WGS sequence"/>
</dbReference>
<name>A0A9X3DWA9_9GAMM</name>
<reference evidence="3" key="1">
    <citation type="submission" date="2022-11" db="EMBL/GenBank/DDBJ databases">
        <title>Biodiversity and phylogenetic relationships of bacteria.</title>
        <authorList>
            <person name="Machado R.A.R."/>
            <person name="Bhat A."/>
            <person name="Loulou A."/>
            <person name="Kallel S."/>
        </authorList>
    </citation>
    <scope>NUCLEOTIDE SEQUENCE</scope>
    <source>
        <strain evidence="3">A-IN1</strain>
    </source>
</reference>
<proteinExistence type="predicted"/>
<keyword evidence="2" id="KW-0812">Transmembrane</keyword>
<protein>
    <submittedName>
        <fullName evidence="3">PilC/PilY family type IV pilus protein</fullName>
    </submittedName>
</protein>
<accession>A0A9X3DWA9</accession>
<organism evidence="3 4">
    <name type="scientific">Acinetobacter nematophilus</name>
    <dbReference type="NCBI Taxonomy" id="2994642"/>
    <lineage>
        <taxon>Bacteria</taxon>
        <taxon>Pseudomonadati</taxon>
        <taxon>Pseudomonadota</taxon>
        <taxon>Gammaproteobacteria</taxon>
        <taxon>Moraxellales</taxon>
        <taxon>Moraxellaceae</taxon>
        <taxon>Acinetobacter</taxon>
    </lineage>
</organism>
<evidence type="ECO:0000256" key="1">
    <source>
        <dbReference type="SAM" id="MobiDB-lite"/>
    </source>
</evidence>
<sequence length="1313" mass="141361">MKSKKLTASLSYARKAKRINLNAAGFITFIGTFLIISSVTRANDLQIYAAPTVGKKTLVMMLDTSGSMGPASGNGFSYRDDYGLNCGIAYTSTSLATLITSLSNLYSNTAYRISSGTVPSYERNFCYVSSGSATTTVKDEVSGCDPIKNSSGTITGYQCLDRLTRLKDGMFAFLNSEDASLRQVRVGLGNYSANGDGHSGQILVPAKELGGLNSPQRIALKNAISSLVAYNGTPTAHAYAEAAAYLMGTSTLQWVNLNNAPVYFKFNNNYYKACASWNNIKTSCNAWSGWINRQLSSSAVSGMNSWGCSLDGYSGTCYRKTGKHLVDVDSGFSHSSDSTKVANKTTYQSPFPAVTDRQSCDGQGIYILSDGAANSTDDTRSSNIMSTALATFGGNFSCDGGLSEGFDGTNPGGWRCMGEFAKRLFNPEQNPSGVSIQTAFVGFGDTMNNLGKGYVENACRLSSRTQDDRKSDDQCSPTAPSYRTPKPGYGNGGFFIAKESSEITHSVIQFIDNLSNHQIAPLSTGAVSVPVDALSPQSFQSYGYLRVLEPKPGTQNITWTGNLKKYNIQGGALKGKDGTGFVFKNNGLLNPNSRDFWGSTSGVGVIEGGVYSKLKLPTIVSPNGHRPLYSDIQSVASSGEITPTGKKSDLFLVTQSAITASALLDKFKTDTRLKNLALNIQLKLLNYLGYDLSLSLTQLPNSLNPPKDAFTSMGASIHSFPVQITYEGKLDALGNLKDARKQSVLYGSMEGALRIVDSNTGQEQMVFVPADILQNPTASKALRKGESDIQGVAHGISGAWVADTAYQVKAGSRSEPETSVVANKMNVYGGMRMGGKSYYGLDVLNPSSPKLLFHILGGTGDYIRMGQTWSKPVLANIRYNNQITRVMIVGGGYDMCYENPRFRLNALNSNTDYPSISCDNKTQADGNAIYMINAKTGERIWWASNANANTNNTNMTHSVVSRISTLDRDGDGLVDHLFFGDLGGQVFRVDLNNAKNTPSASFGKRVVRLANLATKADGTAITNGDQPRFYQPPTLTVHDEGTLTFVMVGIASGDRSTPLDVSPSKGRELMLPLNELTGRPTNKVYGLIDRDITDGGLITGTKDPITGAYKDITLKSVDITLKYLKANPQKIEGVISQMFFPYTKEGMQGWYRSLSSDQNGNPVAGRTAGGVKAFEEEPVAMTGRLIIPVYDPEGTGIVDRQNPCQPRIIGESNSQQFCLPYGACLDAKGVVDWNLEKSTGFQISDGKNQNVLGPGIQGITFGPDDTNSGGNSSGNTCGALTLLGLQQGKGRWECNKILNPIRWYEKYVEAKYN</sequence>
<keyword evidence="2" id="KW-0472">Membrane</keyword>
<gene>
    <name evidence="3" type="ORF">OSH00_11560</name>
</gene>
<keyword evidence="4" id="KW-1185">Reference proteome</keyword>
<keyword evidence="2" id="KW-1133">Transmembrane helix</keyword>
<dbReference type="RefSeq" id="WP_266130547.1">
    <property type="nucleotide sequence ID" value="NZ_JAPKMY010000005.1"/>
</dbReference>
<feature type="region of interest" description="Disordered" evidence="1">
    <location>
        <begin position="463"/>
        <end position="487"/>
    </location>
</feature>
<comment type="caution">
    <text evidence="3">The sequence shown here is derived from an EMBL/GenBank/DDBJ whole genome shotgun (WGS) entry which is preliminary data.</text>
</comment>
<evidence type="ECO:0000313" key="4">
    <source>
        <dbReference type="Proteomes" id="UP001146019"/>
    </source>
</evidence>